<dbReference type="InterPro" id="IPR023346">
    <property type="entry name" value="Lysozyme-like_dom_sf"/>
</dbReference>
<dbReference type="AlphaFoldDB" id="A0A1G2HFM4"/>
<dbReference type="EMBL" id="MHOJ01000046">
    <property type="protein sequence ID" value="OGZ61297.1"/>
    <property type="molecule type" value="Genomic_DNA"/>
</dbReference>
<accession>A0A1G2HFM4</accession>
<dbReference type="SUPFAM" id="SSF53955">
    <property type="entry name" value="Lysozyme-like"/>
    <property type="match status" value="1"/>
</dbReference>
<dbReference type="STRING" id="1802164.A3H51_00870"/>
<evidence type="ECO:0000313" key="2">
    <source>
        <dbReference type="Proteomes" id="UP000178509"/>
    </source>
</evidence>
<gene>
    <name evidence="1" type="ORF">A3H51_00870</name>
</gene>
<dbReference type="Proteomes" id="UP000178509">
    <property type="component" value="Unassembled WGS sequence"/>
</dbReference>
<protein>
    <recommendedName>
        <fullName evidence="3">Transglycosylase SLT domain-containing protein</fullName>
    </recommendedName>
</protein>
<comment type="caution">
    <text evidence="1">The sequence shown here is derived from an EMBL/GenBank/DDBJ whole genome shotgun (WGS) entry which is preliminary data.</text>
</comment>
<evidence type="ECO:0008006" key="3">
    <source>
        <dbReference type="Google" id="ProtNLM"/>
    </source>
</evidence>
<sequence length="139" mass="15096">MKPSRDVEPFLAITAELGLDPYSTPVSCPHPNYGYGGAMGPAQFIPSTWMGYRERVSAILGRPANPWLIQDAFIASAVKLADAGAASQNYSAERKAALIYYAGGGWNNPLYWAYTDARGVGIMDLSTTYQRDIDILEGN</sequence>
<proteinExistence type="predicted"/>
<name>A0A1G2HFM4_9BACT</name>
<organism evidence="1 2">
    <name type="scientific">Candidatus Spechtbacteria bacterium RIFCSPLOWO2_02_FULL_38_8</name>
    <dbReference type="NCBI Taxonomy" id="1802164"/>
    <lineage>
        <taxon>Bacteria</taxon>
        <taxon>Candidatus Spechtiibacteriota</taxon>
    </lineage>
</organism>
<evidence type="ECO:0000313" key="1">
    <source>
        <dbReference type="EMBL" id="OGZ61297.1"/>
    </source>
</evidence>
<reference evidence="1 2" key="1">
    <citation type="journal article" date="2016" name="Nat. Commun.">
        <title>Thousands of microbial genomes shed light on interconnected biogeochemical processes in an aquifer system.</title>
        <authorList>
            <person name="Anantharaman K."/>
            <person name="Brown C.T."/>
            <person name="Hug L.A."/>
            <person name="Sharon I."/>
            <person name="Castelle C.J."/>
            <person name="Probst A.J."/>
            <person name="Thomas B.C."/>
            <person name="Singh A."/>
            <person name="Wilkins M.J."/>
            <person name="Karaoz U."/>
            <person name="Brodie E.L."/>
            <person name="Williams K.H."/>
            <person name="Hubbard S.S."/>
            <person name="Banfield J.F."/>
        </authorList>
    </citation>
    <scope>NUCLEOTIDE SEQUENCE [LARGE SCALE GENOMIC DNA]</scope>
</reference>